<evidence type="ECO:0000313" key="10">
    <source>
        <dbReference type="Proteomes" id="UP000637695"/>
    </source>
</evidence>
<evidence type="ECO:0000256" key="2">
    <source>
        <dbReference type="ARBA" id="ARBA00022448"/>
    </source>
</evidence>
<keyword evidence="10" id="KW-1185">Reference proteome</keyword>
<dbReference type="InterPro" id="IPR011701">
    <property type="entry name" value="MFS"/>
</dbReference>
<dbReference type="Pfam" id="PF07690">
    <property type="entry name" value="MFS_1"/>
    <property type="match status" value="1"/>
</dbReference>
<comment type="caution">
    <text evidence="9">The sequence shown here is derived from an EMBL/GenBank/DDBJ whole genome shotgun (WGS) entry which is preliminary data.</text>
</comment>
<reference evidence="9" key="1">
    <citation type="journal article" date="2014" name="Int. J. Syst. Evol. Microbiol.">
        <title>Complete genome sequence of Corynebacterium casei LMG S-19264T (=DSM 44701T), isolated from a smear-ripened cheese.</title>
        <authorList>
            <consortium name="US DOE Joint Genome Institute (JGI-PGF)"/>
            <person name="Walter F."/>
            <person name="Albersmeier A."/>
            <person name="Kalinowski J."/>
            <person name="Ruckert C."/>
        </authorList>
    </citation>
    <scope>NUCLEOTIDE SEQUENCE</scope>
    <source>
        <strain evidence="9">JCM 18487</strain>
    </source>
</reference>
<feature type="transmembrane region" description="Helical" evidence="7">
    <location>
        <begin position="61"/>
        <end position="82"/>
    </location>
</feature>
<dbReference type="RefSeq" id="WP_268238305.1">
    <property type="nucleotide sequence ID" value="NZ_BMOY01000004.1"/>
</dbReference>
<feature type="transmembrane region" description="Helical" evidence="7">
    <location>
        <begin position="23"/>
        <end position="49"/>
    </location>
</feature>
<evidence type="ECO:0000256" key="5">
    <source>
        <dbReference type="ARBA" id="ARBA00022989"/>
    </source>
</evidence>
<dbReference type="PANTHER" id="PTHR42718">
    <property type="entry name" value="MAJOR FACILITATOR SUPERFAMILY MULTIDRUG TRANSPORTER MFSC"/>
    <property type="match status" value="1"/>
</dbReference>
<dbReference type="GO" id="GO:0005886">
    <property type="term" value="C:plasma membrane"/>
    <property type="evidence" value="ECO:0007669"/>
    <property type="project" value="UniProtKB-SubCell"/>
</dbReference>
<accession>A0A917K500</accession>
<evidence type="ECO:0000256" key="4">
    <source>
        <dbReference type="ARBA" id="ARBA00022692"/>
    </source>
</evidence>
<evidence type="ECO:0000256" key="3">
    <source>
        <dbReference type="ARBA" id="ARBA00022475"/>
    </source>
</evidence>
<dbReference type="PANTHER" id="PTHR42718:SF46">
    <property type="entry name" value="BLR6921 PROTEIN"/>
    <property type="match status" value="1"/>
</dbReference>
<dbReference type="InterPro" id="IPR020846">
    <property type="entry name" value="MFS_dom"/>
</dbReference>
<dbReference type="GO" id="GO:0022857">
    <property type="term" value="F:transmembrane transporter activity"/>
    <property type="evidence" value="ECO:0007669"/>
    <property type="project" value="InterPro"/>
</dbReference>
<dbReference type="Proteomes" id="UP000637695">
    <property type="component" value="Unassembled WGS sequence"/>
</dbReference>
<sequence>MGGFELNRCQAGDDAEVQDCPGYPWLVVGTVCVGAFMAALDASIMNIALPVLKRHFDVRMHIIEWVSLAYLLTLAGLVVPFARLADMFGRRRMYILGFIGGRRAHPGQLFT</sequence>
<keyword evidence="5 7" id="KW-1133">Transmembrane helix</keyword>
<evidence type="ECO:0000256" key="1">
    <source>
        <dbReference type="ARBA" id="ARBA00004651"/>
    </source>
</evidence>
<protein>
    <recommendedName>
        <fullName evidence="8">Major facilitator superfamily (MFS) profile domain-containing protein</fullName>
    </recommendedName>
</protein>
<organism evidence="9 10">
    <name type="scientific">Alicyclobacillus cellulosilyticus</name>
    <dbReference type="NCBI Taxonomy" id="1003997"/>
    <lineage>
        <taxon>Bacteria</taxon>
        <taxon>Bacillati</taxon>
        <taxon>Bacillota</taxon>
        <taxon>Bacilli</taxon>
        <taxon>Bacillales</taxon>
        <taxon>Alicyclobacillaceae</taxon>
        <taxon>Alicyclobacillus</taxon>
    </lineage>
</organism>
<feature type="domain" description="Major facilitator superfamily (MFS) profile" evidence="8">
    <location>
        <begin position="27"/>
        <end position="111"/>
    </location>
</feature>
<dbReference type="Gene3D" id="1.20.1720.10">
    <property type="entry name" value="Multidrug resistance protein D"/>
    <property type="match status" value="1"/>
</dbReference>
<evidence type="ECO:0000256" key="6">
    <source>
        <dbReference type="ARBA" id="ARBA00023136"/>
    </source>
</evidence>
<evidence type="ECO:0000313" key="9">
    <source>
        <dbReference type="EMBL" id="GGI98325.1"/>
    </source>
</evidence>
<keyword evidence="6 7" id="KW-0472">Membrane</keyword>
<reference evidence="9" key="2">
    <citation type="submission" date="2020-09" db="EMBL/GenBank/DDBJ databases">
        <authorList>
            <person name="Sun Q."/>
            <person name="Ohkuma M."/>
        </authorList>
    </citation>
    <scope>NUCLEOTIDE SEQUENCE</scope>
    <source>
        <strain evidence="9">JCM 18487</strain>
    </source>
</reference>
<keyword evidence="2" id="KW-0813">Transport</keyword>
<proteinExistence type="predicted"/>
<comment type="subcellular location">
    <subcellularLocation>
        <location evidence="1">Cell membrane</location>
        <topology evidence="1">Multi-pass membrane protein</topology>
    </subcellularLocation>
</comment>
<name>A0A917K500_9BACL</name>
<gene>
    <name evidence="9" type="ORF">GCM10010885_04910</name>
</gene>
<evidence type="ECO:0000259" key="8">
    <source>
        <dbReference type="PROSITE" id="PS50850"/>
    </source>
</evidence>
<evidence type="ECO:0000256" key="7">
    <source>
        <dbReference type="SAM" id="Phobius"/>
    </source>
</evidence>
<dbReference type="EMBL" id="BMOY01000004">
    <property type="protein sequence ID" value="GGI98325.1"/>
    <property type="molecule type" value="Genomic_DNA"/>
</dbReference>
<keyword evidence="3" id="KW-1003">Cell membrane</keyword>
<dbReference type="AlphaFoldDB" id="A0A917K500"/>
<dbReference type="InterPro" id="IPR036259">
    <property type="entry name" value="MFS_trans_sf"/>
</dbReference>
<dbReference type="PROSITE" id="PS50850">
    <property type="entry name" value="MFS"/>
    <property type="match status" value="1"/>
</dbReference>
<keyword evidence="4 7" id="KW-0812">Transmembrane</keyword>
<dbReference type="SUPFAM" id="SSF103473">
    <property type="entry name" value="MFS general substrate transporter"/>
    <property type="match status" value="1"/>
</dbReference>